<dbReference type="AlphaFoldDB" id="A0A502CVP6"/>
<organism evidence="2 3">
    <name type="scientific">Pedococcus bigeumensis</name>
    <dbReference type="NCBI Taxonomy" id="433644"/>
    <lineage>
        <taxon>Bacteria</taxon>
        <taxon>Bacillati</taxon>
        <taxon>Actinomycetota</taxon>
        <taxon>Actinomycetes</taxon>
        <taxon>Micrococcales</taxon>
        <taxon>Intrasporangiaceae</taxon>
        <taxon>Pedococcus</taxon>
    </lineage>
</organism>
<name>A0A502CVP6_9MICO</name>
<evidence type="ECO:0000313" key="2">
    <source>
        <dbReference type="EMBL" id="TPG17317.1"/>
    </source>
</evidence>
<sequence>MGDAMSGSWEDQGWDGQDWKGQAWDGPDWEAAAAGEIDEQDLRVLATLRTVVQASDPVPSGLAERAKFAMSVAALEAEIAEITTTTAELAGVRSTQYDRAGTITFSSDQLSAMITIEVVDGGNARLSGWVSTGSTHVELRERSRTQETTTDDAGRFTFSSVERGMIHLVMRRLDDPQSRPVITPAIEI</sequence>
<feature type="region of interest" description="Disordered" evidence="1">
    <location>
        <begin position="1"/>
        <end position="23"/>
    </location>
</feature>
<protein>
    <recommendedName>
        <fullName evidence="4">Carboxypeptidase regulatory-like domain-containing protein</fullName>
    </recommendedName>
</protein>
<keyword evidence="3" id="KW-1185">Reference proteome</keyword>
<comment type="caution">
    <text evidence="2">The sequence shown here is derived from an EMBL/GenBank/DDBJ whole genome shotgun (WGS) entry which is preliminary data.</text>
</comment>
<dbReference type="EMBL" id="RCZM01000003">
    <property type="protein sequence ID" value="TPG17317.1"/>
    <property type="molecule type" value="Genomic_DNA"/>
</dbReference>
<dbReference type="Proteomes" id="UP000317722">
    <property type="component" value="Unassembled WGS sequence"/>
</dbReference>
<evidence type="ECO:0008006" key="4">
    <source>
        <dbReference type="Google" id="ProtNLM"/>
    </source>
</evidence>
<gene>
    <name evidence="2" type="ORF">EAH86_11270</name>
</gene>
<evidence type="ECO:0000256" key="1">
    <source>
        <dbReference type="SAM" id="MobiDB-lite"/>
    </source>
</evidence>
<proteinExistence type="predicted"/>
<evidence type="ECO:0000313" key="3">
    <source>
        <dbReference type="Proteomes" id="UP000317722"/>
    </source>
</evidence>
<accession>A0A502CVP6</accession>
<reference evidence="2 3" key="1">
    <citation type="journal article" date="2019" name="Environ. Microbiol.">
        <title>Species interactions and distinct microbial communities in high Arctic permafrost affected cryosols are associated with the CH4 and CO2 gas fluxes.</title>
        <authorList>
            <person name="Altshuler I."/>
            <person name="Hamel J."/>
            <person name="Turney S."/>
            <person name="Magnuson E."/>
            <person name="Levesque R."/>
            <person name="Greer C."/>
            <person name="Whyte L.G."/>
        </authorList>
    </citation>
    <scope>NUCLEOTIDE SEQUENCE [LARGE SCALE GENOMIC DNA]</scope>
    <source>
        <strain evidence="2 3">S9.3A</strain>
    </source>
</reference>